<gene>
    <name evidence="2" type="ORF">JG688_00018346</name>
</gene>
<feature type="compositionally biased region" description="Acidic residues" evidence="1">
    <location>
        <begin position="56"/>
        <end position="71"/>
    </location>
</feature>
<comment type="caution">
    <text evidence="2">The sequence shown here is derived from an EMBL/GenBank/DDBJ whole genome shotgun (WGS) entry which is preliminary data.</text>
</comment>
<dbReference type="AlphaFoldDB" id="A0A8J5IWA0"/>
<reference evidence="2" key="1">
    <citation type="submission" date="2021-01" db="EMBL/GenBank/DDBJ databases">
        <title>Phytophthora aleatoria, a newly-described species from Pinus radiata is distinct from Phytophthora cactorum isolates based on comparative genomics.</title>
        <authorList>
            <person name="Mcdougal R."/>
            <person name="Panda P."/>
            <person name="Williams N."/>
            <person name="Studholme D.J."/>
        </authorList>
    </citation>
    <scope>NUCLEOTIDE SEQUENCE</scope>
    <source>
        <strain evidence="2">NZFS 4037</strain>
    </source>
</reference>
<evidence type="ECO:0000313" key="3">
    <source>
        <dbReference type="Proteomes" id="UP000709295"/>
    </source>
</evidence>
<proteinExistence type="predicted"/>
<keyword evidence="3" id="KW-1185">Reference proteome</keyword>
<accession>A0A8J5IWA0</accession>
<feature type="region of interest" description="Disordered" evidence="1">
    <location>
        <begin position="1"/>
        <end position="74"/>
    </location>
</feature>
<evidence type="ECO:0000313" key="2">
    <source>
        <dbReference type="EMBL" id="KAG6942051.1"/>
    </source>
</evidence>
<evidence type="ECO:0000256" key="1">
    <source>
        <dbReference type="SAM" id="MobiDB-lite"/>
    </source>
</evidence>
<sequence length="121" mass="13030">MKHKSRGDESEDSREESSGGGGRASPPHAGGVCSDGDDEEEANTQVARDSGRGSDGDDSLNDFAGEDESFEGTELRRYHASWDEWEDYRASYCETESAHLVVQGTESVAKRNKQTAGVQAG</sequence>
<dbReference type="Proteomes" id="UP000709295">
    <property type="component" value="Unassembled WGS sequence"/>
</dbReference>
<organism evidence="2 3">
    <name type="scientific">Phytophthora aleatoria</name>
    <dbReference type="NCBI Taxonomy" id="2496075"/>
    <lineage>
        <taxon>Eukaryota</taxon>
        <taxon>Sar</taxon>
        <taxon>Stramenopiles</taxon>
        <taxon>Oomycota</taxon>
        <taxon>Peronosporomycetes</taxon>
        <taxon>Peronosporales</taxon>
        <taxon>Peronosporaceae</taxon>
        <taxon>Phytophthora</taxon>
    </lineage>
</organism>
<name>A0A8J5IWA0_9STRA</name>
<protein>
    <submittedName>
        <fullName evidence="2">Uncharacterized protein</fullName>
    </submittedName>
</protein>
<dbReference type="EMBL" id="JAENGY010003291">
    <property type="protein sequence ID" value="KAG6942051.1"/>
    <property type="molecule type" value="Genomic_DNA"/>
</dbReference>